<evidence type="ECO:0000256" key="2">
    <source>
        <dbReference type="ARBA" id="ARBA00022448"/>
    </source>
</evidence>
<dbReference type="STRING" id="1231336.L248_2960"/>
<evidence type="ECO:0000259" key="8">
    <source>
        <dbReference type="PROSITE" id="PS50928"/>
    </source>
</evidence>
<evidence type="ECO:0000256" key="5">
    <source>
        <dbReference type="ARBA" id="ARBA00022989"/>
    </source>
</evidence>
<sequence length="289" mass="32783">MLDRKMSLWHKILIYAILVVIGFVLFAPFMYMISISLAGKQTNMIQDFSFFPKEFYWQNYKTLFGNLFGGEYPIGTWFLNTMLVVVLSIIGQMWSSSFVAYGFAKMEYKHKNFFFLLLLMTMMLPGQITLIPVFIIFRNLGMYNTLWPLIIPQFFGSAYNIFFTRQFMTAIPGELYEAAELDGLNYFGIYRRIVLPLVMPALAAIAIFTFNFAWGDLMGPLIYVSDSSKFTLALGAANLSASTNPSGTINTSLVMALSFCLSIPQIAIYFFGQKYLFNLNLGLGNSGSK</sequence>
<dbReference type="InterPro" id="IPR000515">
    <property type="entry name" value="MetI-like"/>
</dbReference>
<feature type="transmembrane region" description="Helical" evidence="7">
    <location>
        <begin position="113"/>
        <end position="137"/>
    </location>
</feature>
<feature type="transmembrane region" description="Helical" evidence="7">
    <location>
        <begin position="12"/>
        <end position="33"/>
    </location>
</feature>
<dbReference type="Pfam" id="PF00528">
    <property type="entry name" value="BPD_transp_1"/>
    <property type="match status" value="1"/>
</dbReference>
<dbReference type="eggNOG" id="COG0395">
    <property type="taxonomic scope" value="Bacteria"/>
</dbReference>
<evidence type="ECO:0000313" key="10">
    <source>
        <dbReference type="Proteomes" id="UP000030647"/>
    </source>
</evidence>
<evidence type="ECO:0000313" key="9">
    <source>
        <dbReference type="EMBL" id="ERL65285.1"/>
    </source>
</evidence>
<keyword evidence="2 7" id="KW-0813">Transport</keyword>
<keyword evidence="4 7" id="KW-0812">Transmembrane</keyword>
<evidence type="ECO:0000256" key="4">
    <source>
        <dbReference type="ARBA" id="ARBA00022692"/>
    </source>
</evidence>
<dbReference type="PANTHER" id="PTHR43744:SF12">
    <property type="entry name" value="ABC TRANSPORTER PERMEASE PROTEIN MG189-RELATED"/>
    <property type="match status" value="1"/>
</dbReference>
<proteinExistence type="inferred from homology"/>
<name>U4TPB2_9LACO</name>
<organism evidence="9 10">
    <name type="scientific">Schleiferilactobacillus shenzhenensis LY-73</name>
    <dbReference type="NCBI Taxonomy" id="1231336"/>
    <lineage>
        <taxon>Bacteria</taxon>
        <taxon>Bacillati</taxon>
        <taxon>Bacillota</taxon>
        <taxon>Bacilli</taxon>
        <taxon>Lactobacillales</taxon>
        <taxon>Lactobacillaceae</taxon>
        <taxon>Schleiferilactobacillus</taxon>
    </lineage>
</organism>
<dbReference type="AlphaFoldDB" id="U4TPB2"/>
<feature type="transmembrane region" description="Helical" evidence="7">
    <location>
        <begin position="193"/>
        <end position="214"/>
    </location>
</feature>
<dbReference type="GO" id="GO:0005886">
    <property type="term" value="C:plasma membrane"/>
    <property type="evidence" value="ECO:0007669"/>
    <property type="project" value="UniProtKB-SubCell"/>
</dbReference>
<dbReference type="CDD" id="cd06261">
    <property type="entry name" value="TM_PBP2"/>
    <property type="match status" value="1"/>
</dbReference>
<evidence type="ECO:0000256" key="7">
    <source>
        <dbReference type="RuleBase" id="RU363032"/>
    </source>
</evidence>
<protein>
    <recommendedName>
        <fullName evidence="8">ABC transmembrane type-1 domain-containing protein</fullName>
    </recommendedName>
</protein>
<feature type="transmembrane region" description="Helical" evidence="7">
    <location>
        <begin position="249"/>
        <end position="271"/>
    </location>
</feature>
<dbReference type="OrthoDB" id="9771544at2"/>
<keyword evidence="6 7" id="KW-0472">Membrane</keyword>
<keyword evidence="3" id="KW-1003">Cell membrane</keyword>
<keyword evidence="10" id="KW-1185">Reference proteome</keyword>
<dbReference type="EMBL" id="KI271588">
    <property type="protein sequence ID" value="ERL65285.1"/>
    <property type="molecule type" value="Genomic_DNA"/>
</dbReference>
<keyword evidence="5 7" id="KW-1133">Transmembrane helix</keyword>
<accession>U4TPB2</accession>
<comment type="subcellular location">
    <subcellularLocation>
        <location evidence="1 7">Cell membrane</location>
        <topology evidence="1 7">Multi-pass membrane protein</topology>
    </subcellularLocation>
</comment>
<feature type="transmembrane region" description="Helical" evidence="7">
    <location>
        <begin position="143"/>
        <end position="162"/>
    </location>
</feature>
<dbReference type="PANTHER" id="PTHR43744">
    <property type="entry name" value="ABC TRANSPORTER PERMEASE PROTEIN MG189-RELATED-RELATED"/>
    <property type="match status" value="1"/>
</dbReference>
<dbReference type="SUPFAM" id="SSF161098">
    <property type="entry name" value="MetI-like"/>
    <property type="match status" value="1"/>
</dbReference>
<evidence type="ECO:0000256" key="6">
    <source>
        <dbReference type="ARBA" id="ARBA00023136"/>
    </source>
</evidence>
<comment type="similarity">
    <text evidence="7">Belongs to the binding-protein-dependent transport system permease family.</text>
</comment>
<gene>
    <name evidence="9" type="ORF">L248_2960</name>
</gene>
<feature type="transmembrane region" description="Helical" evidence="7">
    <location>
        <begin position="77"/>
        <end position="101"/>
    </location>
</feature>
<dbReference type="InterPro" id="IPR035906">
    <property type="entry name" value="MetI-like_sf"/>
</dbReference>
<evidence type="ECO:0000256" key="1">
    <source>
        <dbReference type="ARBA" id="ARBA00004651"/>
    </source>
</evidence>
<dbReference type="Proteomes" id="UP000030647">
    <property type="component" value="Unassembled WGS sequence"/>
</dbReference>
<evidence type="ECO:0000256" key="3">
    <source>
        <dbReference type="ARBA" id="ARBA00022475"/>
    </source>
</evidence>
<dbReference type="PROSITE" id="PS50928">
    <property type="entry name" value="ABC_TM1"/>
    <property type="match status" value="1"/>
</dbReference>
<dbReference type="HOGENOM" id="CLU_016047_1_1_9"/>
<dbReference type="GO" id="GO:0055085">
    <property type="term" value="P:transmembrane transport"/>
    <property type="evidence" value="ECO:0007669"/>
    <property type="project" value="InterPro"/>
</dbReference>
<reference evidence="10" key="1">
    <citation type="journal article" date="2013" name="Genome Announc.">
        <title>Whole-Genome Sequencing of Lactobacillus shenzhenensis Strain LY-73T.</title>
        <authorList>
            <person name="Lin Z."/>
            <person name="Liu Z."/>
            <person name="Yang R."/>
            <person name="Zou Y."/>
            <person name="Wan D."/>
            <person name="Chen J."/>
            <person name="Guo M."/>
            <person name="Zhao J."/>
            <person name="Fang C."/>
            <person name="Yang R."/>
            <person name="Liu F."/>
        </authorList>
    </citation>
    <scope>NUCLEOTIDE SEQUENCE [LARGE SCALE GENOMIC DNA]</scope>
    <source>
        <strain evidence="10">LY-73</strain>
    </source>
</reference>
<dbReference type="RefSeq" id="WP_022529545.1">
    <property type="nucleotide sequence ID" value="NZ_KI271588.1"/>
</dbReference>
<feature type="domain" description="ABC transmembrane type-1" evidence="8">
    <location>
        <begin position="78"/>
        <end position="272"/>
    </location>
</feature>
<dbReference type="Gene3D" id="1.10.3720.10">
    <property type="entry name" value="MetI-like"/>
    <property type="match status" value="1"/>
</dbReference>